<sequence length="51" mass="5342">MRGLVMPGGMAPARHQPDPSGKSRPTALSHPMGRVRARAPVGQVLKAVAGW</sequence>
<evidence type="ECO:0000313" key="2">
    <source>
        <dbReference type="EMBL" id="MBO1325477.1"/>
    </source>
</evidence>
<organism evidence="2 3">
    <name type="scientific">Acetobacter garciniae</name>
    <dbReference type="NCBI Taxonomy" id="2817435"/>
    <lineage>
        <taxon>Bacteria</taxon>
        <taxon>Pseudomonadati</taxon>
        <taxon>Pseudomonadota</taxon>
        <taxon>Alphaproteobacteria</taxon>
        <taxon>Acetobacterales</taxon>
        <taxon>Acetobacteraceae</taxon>
        <taxon>Acetobacter</taxon>
    </lineage>
</organism>
<dbReference type="EMBL" id="JAFVMH010000004">
    <property type="protein sequence ID" value="MBO1325477.1"/>
    <property type="molecule type" value="Genomic_DNA"/>
</dbReference>
<comment type="caution">
    <text evidence="2">The sequence shown here is derived from an EMBL/GenBank/DDBJ whole genome shotgun (WGS) entry which is preliminary data.</text>
</comment>
<proteinExistence type="predicted"/>
<protein>
    <submittedName>
        <fullName evidence="2">Uncharacterized protein</fullName>
    </submittedName>
</protein>
<evidence type="ECO:0000256" key="1">
    <source>
        <dbReference type="SAM" id="MobiDB-lite"/>
    </source>
</evidence>
<accession>A0A939HPM5</accession>
<reference evidence="2" key="1">
    <citation type="submission" date="2021-03" db="EMBL/GenBank/DDBJ databases">
        <title>The complete genome sequence of Acetobacter sp. TBRC 12339.</title>
        <authorList>
            <person name="Charoenyingcharoen P."/>
            <person name="Yukphan P."/>
        </authorList>
    </citation>
    <scope>NUCLEOTIDE SEQUENCE</scope>
    <source>
        <strain evidence="2">TBRC 12339</strain>
    </source>
</reference>
<evidence type="ECO:0000313" key="3">
    <source>
        <dbReference type="Proteomes" id="UP000664073"/>
    </source>
</evidence>
<name>A0A939HPM5_9PROT</name>
<dbReference type="AlphaFoldDB" id="A0A939HPM5"/>
<dbReference type="RefSeq" id="WP_207846134.1">
    <property type="nucleotide sequence ID" value="NZ_JAFVMH010000004.1"/>
</dbReference>
<feature type="region of interest" description="Disordered" evidence="1">
    <location>
        <begin position="1"/>
        <end position="38"/>
    </location>
</feature>
<gene>
    <name evidence="2" type="ORF">J2D77_09980</name>
</gene>
<keyword evidence="3" id="KW-1185">Reference proteome</keyword>
<dbReference type="Proteomes" id="UP000664073">
    <property type="component" value="Unassembled WGS sequence"/>
</dbReference>